<protein>
    <submittedName>
        <fullName evidence="1">Coenzyme F430 synthase</fullName>
    </submittedName>
</protein>
<dbReference type="AlphaFoldDB" id="A0A9E7PL32"/>
<reference evidence="1" key="1">
    <citation type="submission" date="2022-04" db="EMBL/GenBank/DDBJ databases">
        <title>Complete genome of Methanoplanus endosymbiosus DSM 3599.</title>
        <authorList>
            <person name="Chen S.-C."/>
            <person name="You Y.-T."/>
            <person name="Zhou Y.-Z."/>
            <person name="Lai M.-C."/>
        </authorList>
    </citation>
    <scope>NUCLEOTIDE SEQUENCE</scope>
    <source>
        <strain evidence="1">DSM 3599</strain>
    </source>
</reference>
<name>A0A9E7PL32_9EURY</name>
<dbReference type="Proteomes" id="UP001060368">
    <property type="component" value="Chromosome"/>
</dbReference>
<evidence type="ECO:0000313" key="2">
    <source>
        <dbReference type="Proteomes" id="UP001060368"/>
    </source>
</evidence>
<proteinExistence type="predicted"/>
<accession>A0A9E7PL32</accession>
<dbReference type="KEGG" id="mend:L6E24_12100"/>
<organism evidence="1 2">
    <name type="scientific">Methanoplanus endosymbiosus</name>
    <dbReference type="NCBI Taxonomy" id="33865"/>
    <lineage>
        <taxon>Archaea</taxon>
        <taxon>Methanobacteriati</taxon>
        <taxon>Methanobacteriota</taxon>
        <taxon>Stenosarchaea group</taxon>
        <taxon>Methanomicrobia</taxon>
        <taxon>Methanomicrobiales</taxon>
        <taxon>Methanomicrobiaceae</taxon>
        <taxon>Methanoplanus</taxon>
    </lineage>
</organism>
<evidence type="ECO:0000313" key="1">
    <source>
        <dbReference type="EMBL" id="UUX92088.1"/>
    </source>
</evidence>
<dbReference type="InterPro" id="IPR036565">
    <property type="entry name" value="Mur-like_cat_sf"/>
</dbReference>
<dbReference type="Gene3D" id="3.40.1190.10">
    <property type="entry name" value="Mur-like, catalytic domain"/>
    <property type="match status" value="1"/>
</dbReference>
<dbReference type="NCBIfam" id="NF033197">
    <property type="entry name" value="F430_CfbE"/>
    <property type="match status" value="1"/>
</dbReference>
<dbReference type="EMBL" id="CP096115">
    <property type="protein sequence ID" value="UUX92088.1"/>
    <property type="molecule type" value="Genomic_DNA"/>
</dbReference>
<dbReference type="SUPFAM" id="SSF53623">
    <property type="entry name" value="MurD-like peptide ligases, catalytic domain"/>
    <property type="match status" value="1"/>
</dbReference>
<dbReference type="GeneID" id="74308456"/>
<gene>
    <name evidence="1" type="primary">cfbE</name>
    <name evidence="1" type="ORF">L6E24_12100</name>
</gene>
<sequence>MNILVLDTIHGGEEISRHLISSGHKTDAVDVYRHKSGISEDDALLKSYDLTASPVHLDPDHPLLKKDCRIISHHQAAAIIIRDNKPELMVEITGARGKTTTAHALAHVLREHNSRGLLHTSKGTAEFPGGKILWKKSITPASVIDAALYAHENGLWLIAEESLGVTGAGDIGILTSKDDYPIASGKKSAIEAKTKSLKNSGMVITAPGEDPVGNTGAVHSEDITEVKDGICRYSHNGIKGTFKNPLLEITGYKKALQTAAATACILGIDPACLKDFLALEGRMSSGKRGSNIIIDNSNSGVNIETTLDAVRYAGKISPKGDLTLVIGLEADNICEGFPPGEILDAIRQSGADKIVLAGRAARLKKEAERLAGCVALSSGLSDGITTAEKMTENGLIVLSVKTWR</sequence>
<dbReference type="RefSeq" id="WP_257742240.1">
    <property type="nucleotide sequence ID" value="NZ_CP096115.1"/>
</dbReference>
<dbReference type="GO" id="GO:0005524">
    <property type="term" value="F:ATP binding"/>
    <property type="evidence" value="ECO:0007669"/>
    <property type="project" value="InterPro"/>
</dbReference>
<keyword evidence="2" id="KW-1185">Reference proteome</keyword>